<dbReference type="EMBL" id="QDDL01000005">
    <property type="protein sequence ID" value="PVZ68264.1"/>
    <property type="molecule type" value="Genomic_DNA"/>
</dbReference>
<sequence>MVKPQCDDIRRHLITLVTTTSAVAGKQGKMCQAPREAGIISKSQCNYKQIQTTSCRKKTTKVNIQQTVARLVIEN</sequence>
<name>A0A2V1GTC0_9GAMM</name>
<reference evidence="1 2" key="1">
    <citation type="submission" date="2018-04" db="EMBL/GenBank/DDBJ databases">
        <title>Thalassorhabdus spongiae gen. nov., sp. nov., isolated from a marine sponge in South-West Iceland.</title>
        <authorList>
            <person name="Knobloch S."/>
            <person name="Daussin A."/>
            <person name="Johannsson R."/>
            <person name="Marteinsson V.T."/>
        </authorList>
    </citation>
    <scope>NUCLEOTIDE SEQUENCE [LARGE SCALE GENOMIC DNA]</scope>
    <source>
        <strain evidence="1 2">Hp12</strain>
    </source>
</reference>
<protein>
    <submittedName>
        <fullName evidence="1">Uncharacterized protein</fullName>
    </submittedName>
</protein>
<evidence type="ECO:0000313" key="2">
    <source>
        <dbReference type="Proteomes" id="UP000244906"/>
    </source>
</evidence>
<dbReference type="AlphaFoldDB" id="A0A2V1GTC0"/>
<gene>
    <name evidence="1" type="ORF">DC094_13310</name>
</gene>
<accession>A0A2V1GTC0</accession>
<dbReference type="Proteomes" id="UP000244906">
    <property type="component" value="Unassembled WGS sequence"/>
</dbReference>
<evidence type="ECO:0000313" key="1">
    <source>
        <dbReference type="EMBL" id="PVZ68264.1"/>
    </source>
</evidence>
<comment type="caution">
    <text evidence="1">The sequence shown here is derived from an EMBL/GenBank/DDBJ whole genome shotgun (WGS) entry which is preliminary data.</text>
</comment>
<organism evidence="1 2">
    <name type="scientific">Pelagibaculum spongiae</name>
    <dbReference type="NCBI Taxonomy" id="2080658"/>
    <lineage>
        <taxon>Bacteria</taxon>
        <taxon>Pseudomonadati</taxon>
        <taxon>Pseudomonadota</taxon>
        <taxon>Gammaproteobacteria</taxon>
        <taxon>Oceanospirillales</taxon>
        <taxon>Pelagibaculum</taxon>
    </lineage>
</organism>
<keyword evidence="2" id="KW-1185">Reference proteome</keyword>
<proteinExistence type="predicted"/>